<name>A0A368FSV3_ANCCA</name>
<dbReference type="InterPro" id="IPR013320">
    <property type="entry name" value="ConA-like_dom_sf"/>
</dbReference>
<dbReference type="SUPFAM" id="SSF49899">
    <property type="entry name" value="Concanavalin A-like lectins/glucanases"/>
    <property type="match status" value="1"/>
</dbReference>
<proteinExistence type="predicted"/>
<reference evidence="1 2" key="1">
    <citation type="submission" date="2014-10" db="EMBL/GenBank/DDBJ databases">
        <title>Draft genome of the hookworm Ancylostoma caninum.</title>
        <authorList>
            <person name="Mitreva M."/>
        </authorList>
    </citation>
    <scope>NUCLEOTIDE SEQUENCE [LARGE SCALE GENOMIC DNA]</scope>
    <source>
        <strain evidence="1 2">Baltimore</strain>
    </source>
</reference>
<dbReference type="Proteomes" id="UP000252519">
    <property type="component" value="Unassembled WGS sequence"/>
</dbReference>
<evidence type="ECO:0000313" key="1">
    <source>
        <dbReference type="EMBL" id="RCN35162.1"/>
    </source>
</evidence>
<sequence length="91" mass="9925">MMHFGRDALYSSERLQLGTPQKIALTWNGRTASLRVGGSVTSLAVAYGNEPLTELSIGQYRGQSFTGRIVQLSMNGRDVQRSDLALCSGIY</sequence>
<dbReference type="AlphaFoldDB" id="A0A368FSV3"/>
<accession>A0A368FSV3</accession>
<keyword evidence="2" id="KW-1185">Reference proteome</keyword>
<dbReference type="EMBL" id="JOJR01000694">
    <property type="protein sequence ID" value="RCN35162.1"/>
    <property type="molecule type" value="Genomic_DNA"/>
</dbReference>
<protein>
    <recommendedName>
        <fullName evidence="3">Laminin G domain-containing protein</fullName>
    </recommendedName>
</protein>
<gene>
    <name evidence="1" type="ORF">ANCCAN_18975</name>
</gene>
<evidence type="ECO:0000313" key="2">
    <source>
        <dbReference type="Proteomes" id="UP000252519"/>
    </source>
</evidence>
<organism evidence="1 2">
    <name type="scientific">Ancylostoma caninum</name>
    <name type="common">Dog hookworm</name>
    <dbReference type="NCBI Taxonomy" id="29170"/>
    <lineage>
        <taxon>Eukaryota</taxon>
        <taxon>Metazoa</taxon>
        <taxon>Ecdysozoa</taxon>
        <taxon>Nematoda</taxon>
        <taxon>Chromadorea</taxon>
        <taxon>Rhabditida</taxon>
        <taxon>Rhabditina</taxon>
        <taxon>Rhabditomorpha</taxon>
        <taxon>Strongyloidea</taxon>
        <taxon>Ancylostomatidae</taxon>
        <taxon>Ancylostomatinae</taxon>
        <taxon>Ancylostoma</taxon>
    </lineage>
</organism>
<comment type="caution">
    <text evidence="1">The sequence shown here is derived from an EMBL/GenBank/DDBJ whole genome shotgun (WGS) entry which is preliminary data.</text>
</comment>
<evidence type="ECO:0008006" key="3">
    <source>
        <dbReference type="Google" id="ProtNLM"/>
    </source>
</evidence>